<comment type="caution">
    <text evidence="1">The sequence shown here is derived from an EMBL/GenBank/DDBJ whole genome shotgun (WGS) entry which is preliminary data.</text>
</comment>
<sequence length="176" mass="19673">MPFPTNEGDFPDDVLRRPHLIPLTTRCNAGLVLSDESLPSCLEPKRRAHEETCCSRLVDAWPGRSLLAAVEHLICLIAAPSTRCTVLVLLSSADKGGLHDGVSLLEGSVRRKNIVFFSSWRRRIRSLIEVRMPCCISCWPLVALVFIPIDGSHWRIYDRISTGVVVFLVPRCLAQQ</sequence>
<gene>
    <name evidence="1" type="ORF">C3747_26g90</name>
</gene>
<dbReference type="AlphaFoldDB" id="A0A2V2X514"/>
<name>A0A2V2X514_TRYCR</name>
<reference evidence="1 2" key="1">
    <citation type="journal article" date="2018" name="Microb. Genom.">
        <title>Expanding an expanded genome: long-read sequencing of Trypanosoma cruzi.</title>
        <authorList>
            <person name="Berna L."/>
            <person name="Rodriguez M."/>
            <person name="Chiribao M.L."/>
            <person name="Parodi-Talice A."/>
            <person name="Pita S."/>
            <person name="Rijo G."/>
            <person name="Alvarez-Valin F."/>
            <person name="Robello C."/>
        </authorList>
    </citation>
    <scope>NUCLEOTIDE SEQUENCE [LARGE SCALE GENOMIC DNA]</scope>
    <source>
        <strain evidence="1 2">TCC</strain>
    </source>
</reference>
<accession>A0A2V2X514</accession>
<dbReference type="Proteomes" id="UP000246078">
    <property type="component" value="Unassembled WGS sequence"/>
</dbReference>
<evidence type="ECO:0000313" key="1">
    <source>
        <dbReference type="EMBL" id="PWV15916.1"/>
    </source>
</evidence>
<dbReference type="VEuPathDB" id="TriTrypDB:C3747_26g90"/>
<evidence type="ECO:0000313" key="2">
    <source>
        <dbReference type="Proteomes" id="UP000246078"/>
    </source>
</evidence>
<dbReference type="VEuPathDB" id="TriTrypDB:TcG_11462"/>
<organism evidence="1 2">
    <name type="scientific">Trypanosoma cruzi</name>
    <dbReference type="NCBI Taxonomy" id="5693"/>
    <lineage>
        <taxon>Eukaryota</taxon>
        <taxon>Discoba</taxon>
        <taxon>Euglenozoa</taxon>
        <taxon>Kinetoplastea</taxon>
        <taxon>Metakinetoplastina</taxon>
        <taxon>Trypanosomatida</taxon>
        <taxon>Trypanosomatidae</taxon>
        <taxon>Trypanosoma</taxon>
        <taxon>Schizotrypanum</taxon>
    </lineage>
</organism>
<proteinExistence type="predicted"/>
<dbReference type="VEuPathDB" id="TriTrypDB:TcCL_ESM10897"/>
<dbReference type="EMBL" id="PRFC01000026">
    <property type="protein sequence ID" value="PWV15916.1"/>
    <property type="molecule type" value="Genomic_DNA"/>
</dbReference>
<protein>
    <submittedName>
        <fullName evidence="1">Uncharacterized protein</fullName>
    </submittedName>
</protein>